<evidence type="ECO:0000256" key="1">
    <source>
        <dbReference type="SAM" id="MobiDB-lite"/>
    </source>
</evidence>
<feature type="transmembrane region" description="Helical" evidence="2">
    <location>
        <begin position="167"/>
        <end position="185"/>
    </location>
</feature>
<dbReference type="Proteomes" id="UP000807342">
    <property type="component" value="Unassembled WGS sequence"/>
</dbReference>
<dbReference type="AlphaFoldDB" id="A0A9P5X7S2"/>
<feature type="transmembrane region" description="Helical" evidence="2">
    <location>
        <begin position="191"/>
        <end position="213"/>
    </location>
</feature>
<dbReference type="OrthoDB" id="3062838at2759"/>
<keyword evidence="2" id="KW-1133">Transmembrane helix</keyword>
<keyword evidence="2" id="KW-0812">Transmembrane</keyword>
<keyword evidence="2" id="KW-0472">Membrane</keyword>
<protein>
    <submittedName>
        <fullName evidence="3">Uncharacterized protein</fullName>
    </submittedName>
</protein>
<gene>
    <name evidence="3" type="ORF">P691DRAFT_777930</name>
</gene>
<accession>A0A9P5X7S2</accession>
<dbReference type="EMBL" id="MU151338">
    <property type="protein sequence ID" value="KAF9444927.1"/>
    <property type="molecule type" value="Genomic_DNA"/>
</dbReference>
<organism evidence="3 4">
    <name type="scientific">Macrolepiota fuliginosa MF-IS2</name>
    <dbReference type="NCBI Taxonomy" id="1400762"/>
    <lineage>
        <taxon>Eukaryota</taxon>
        <taxon>Fungi</taxon>
        <taxon>Dikarya</taxon>
        <taxon>Basidiomycota</taxon>
        <taxon>Agaricomycotina</taxon>
        <taxon>Agaricomycetes</taxon>
        <taxon>Agaricomycetidae</taxon>
        <taxon>Agaricales</taxon>
        <taxon>Agaricineae</taxon>
        <taxon>Agaricaceae</taxon>
        <taxon>Macrolepiota</taxon>
    </lineage>
</organism>
<keyword evidence="4" id="KW-1185">Reference proteome</keyword>
<feature type="region of interest" description="Disordered" evidence="1">
    <location>
        <begin position="1"/>
        <end position="24"/>
    </location>
</feature>
<feature type="transmembrane region" description="Helical" evidence="2">
    <location>
        <begin position="65"/>
        <end position="90"/>
    </location>
</feature>
<comment type="caution">
    <text evidence="3">The sequence shown here is derived from an EMBL/GenBank/DDBJ whole genome shotgun (WGS) entry which is preliminary data.</text>
</comment>
<feature type="transmembrane region" description="Helical" evidence="2">
    <location>
        <begin position="102"/>
        <end position="123"/>
    </location>
</feature>
<evidence type="ECO:0000256" key="2">
    <source>
        <dbReference type="SAM" id="Phobius"/>
    </source>
</evidence>
<name>A0A9P5X7S2_9AGAR</name>
<reference evidence="3" key="1">
    <citation type="submission" date="2020-11" db="EMBL/GenBank/DDBJ databases">
        <authorList>
            <consortium name="DOE Joint Genome Institute"/>
            <person name="Ahrendt S."/>
            <person name="Riley R."/>
            <person name="Andreopoulos W."/>
            <person name="Labutti K."/>
            <person name="Pangilinan J."/>
            <person name="Ruiz-Duenas F.J."/>
            <person name="Barrasa J.M."/>
            <person name="Sanchez-Garcia M."/>
            <person name="Camarero S."/>
            <person name="Miyauchi S."/>
            <person name="Serrano A."/>
            <person name="Linde D."/>
            <person name="Babiker R."/>
            <person name="Drula E."/>
            <person name="Ayuso-Fernandez I."/>
            <person name="Pacheco R."/>
            <person name="Padilla G."/>
            <person name="Ferreira P."/>
            <person name="Barriuso J."/>
            <person name="Kellner H."/>
            <person name="Castanera R."/>
            <person name="Alfaro M."/>
            <person name="Ramirez L."/>
            <person name="Pisabarro A.G."/>
            <person name="Kuo A."/>
            <person name="Tritt A."/>
            <person name="Lipzen A."/>
            <person name="He G."/>
            <person name="Yan M."/>
            <person name="Ng V."/>
            <person name="Cullen D."/>
            <person name="Martin F."/>
            <person name="Rosso M.-N."/>
            <person name="Henrissat B."/>
            <person name="Hibbett D."/>
            <person name="Martinez A.T."/>
            <person name="Grigoriev I.V."/>
        </authorList>
    </citation>
    <scope>NUCLEOTIDE SEQUENCE</scope>
    <source>
        <strain evidence="3">MF-IS2</strain>
    </source>
</reference>
<evidence type="ECO:0000313" key="3">
    <source>
        <dbReference type="EMBL" id="KAF9444927.1"/>
    </source>
</evidence>
<evidence type="ECO:0000313" key="4">
    <source>
        <dbReference type="Proteomes" id="UP000807342"/>
    </source>
</evidence>
<proteinExistence type="predicted"/>
<sequence length="240" mass="26724">MAPSAAPELTASRPESPVAMSDVKDAKQSTEACSSSSWTAFSRQFEEDRDLLAEYKGVQKEFTDLAAQFSSSVLLSTFIATLMITFLTFANVMIHDSTSTEFQIGMALCCMAAVCHISLVLVAGRAGTQTYRSSRLPRSQPLPPIEEYQARFESFARCLRLCEDVQAFGTTIFAVALLFMCWHIFHSHTFAYAVFGFVIFVGVWVYVGGFWHISWAGEQTRKAKLYINRLRGCDTGDRAV</sequence>